<accession>A0A2I8AMD0</accession>
<dbReference type="SUPFAM" id="SSF50037">
    <property type="entry name" value="C-terminal domain of transcriptional repressors"/>
    <property type="match status" value="2"/>
</dbReference>
<dbReference type="Proteomes" id="UP001180515">
    <property type="component" value="Unassembled WGS sequence"/>
</dbReference>
<organism evidence="4 5">
    <name type="scientific">Streptococcus parauberis</name>
    <dbReference type="NCBI Taxonomy" id="1348"/>
    <lineage>
        <taxon>Bacteria</taxon>
        <taxon>Bacillati</taxon>
        <taxon>Bacillota</taxon>
        <taxon>Bacilli</taxon>
        <taxon>Lactobacillales</taxon>
        <taxon>Streptococcaceae</taxon>
        <taxon>Streptococcus</taxon>
    </lineage>
</organism>
<dbReference type="EMBL" id="NSGR01000008">
    <property type="protein sequence ID" value="PCH12726.1"/>
    <property type="molecule type" value="Genomic_DNA"/>
</dbReference>
<comment type="caution">
    <text evidence="4">The sequence shown here is derived from an EMBL/GenBank/DDBJ whole genome shotgun (WGS) entry which is preliminary data.</text>
</comment>
<keyword evidence="1" id="KW-0408">Iron</keyword>
<dbReference type="Pfam" id="PF04023">
    <property type="entry name" value="FeoA"/>
    <property type="match status" value="2"/>
</dbReference>
<dbReference type="EMBL" id="JARQAG010000006">
    <property type="protein sequence ID" value="MDT2731683.1"/>
    <property type="molecule type" value="Genomic_DNA"/>
</dbReference>
<feature type="domain" description="Ferrous iron transporter FeoA-like" evidence="2">
    <location>
        <begin position="79"/>
        <end position="151"/>
    </location>
</feature>
<dbReference type="AlphaFoldDB" id="A0A2I8AMD0"/>
<evidence type="ECO:0000256" key="1">
    <source>
        <dbReference type="ARBA" id="ARBA00023004"/>
    </source>
</evidence>
<dbReference type="Proteomes" id="UP000217465">
    <property type="component" value="Unassembled WGS sequence"/>
</dbReference>
<dbReference type="InterPro" id="IPR008988">
    <property type="entry name" value="Transcriptional_repressor_C"/>
</dbReference>
<dbReference type="Gene3D" id="2.30.30.90">
    <property type="match status" value="2"/>
</dbReference>
<evidence type="ECO:0000259" key="2">
    <source>
        <dbReference type="SMART" id="SM00899"/>
    </source>
</evidence>
<reference evidence="3" key="2">
    <citation type="submission" date="2023-03" db="EMBL/GenBank/DDBJ databases">
        <authorList>
            <person name="Shen W."/>
            <person name="Cai J."/>
        </authorList>
    </citation>
    <scope>NUCLEOTIDE SEQUENCE</scope>
    <source>
        <strain evidence="3">P82-2</strain>
    </source>
</reference>
<name>A0A2I8AMD0_9STRE</name>
<protein>
    <submittedName>
        <fullName evidence="4">Ferrous iron transport protein A</fullName>
    </submittedName>
</protein>
<feature type="domain" description="Ferrous iron transporter FeoA-like" evidence="2">
    <location>
        <begin position="1"/>
        <end position="71"/>
    </location>
</feature>
<evidence type="ECO:0000313" key="3">
    <source>
        <dbReference type="EMBL" id="MDT2731683.1"/>
    </source>
</evidence>
<dbReference type="SMART" id="SM00899">
    <property type="entry name" value="FeoA"/>
    <property type="match status" value="2"/>
</dbReference>
<reference evidence="4 5" key="1">
    <citation type="submission" date="2016-06" db="EMBL/GenBank/DDBJ databases">
        <authorList>
            <person name="Haines A.N."/>
            <person name="Council K.R."/>
        </authorList>
    </citation>
    <scope>NUCLEOTIDE SEQUENCE [LARGE SCALE GENOMIC DNA]</scope>
    <source>
        <strain evidence="4 5">SP158-29</strain>
    </source>
</reference>
<dbReference type="InterPro" id="IPR007167">
    <property type="entry name" value="Fe-transptr_FeoA-like"/>
</dbReference>
<dbReference type="InterPro" id="IPR052713">
    <property type="entry name" value="FeoA"/>
</dbReference>
<sequence length="152" mass="17093">MKLLQAEIGKKYLIKSINLPDSFKKHLSHLGLLPDKQIMLISKTNNSAIVMLSDQRLAFDKSILDNIDVELHQTTSNAVPLTDLLVGEKAYIDNIFTNKETKRHLMDMGLTKGTQVKLIKVAPLGDPIEISVRGFELTLRKSEAQLISVDRR</sequence>
<dbReference type="PANTHER" id="PTHR42954">
    <property type="entry name" value="FE(2+) TRANSPORT PROTEIN A"/>
    <property type="match status" value="1"/>
</dbReference>
<dbReference type="RefSeq" id="WP_003105762.1">
    <property type="nucleotide sequence ID" value="NZ_CBCPIC010000001.1"/>
</dbReference>
<evidence type="ECO:0000313" key="4">
    <source>
        <dbReference type="EMBL" id="PCH12726.1"/>
    </source>
</evidence>
<gene>
    <name evidence="4" type="primary">feoA</name>
    <name evidence="4" type="ORF">A9Y57_01445</name>
    <name evidence="3" type="ORF">P7G31_05425</name>
</gene>
<evidence type="ECO:0000313" key="5">
    <source>
        <dbReference type="Proteomes" id="UP000217465"/>
    </source>
</evidence>
<proteinExistence type="predicted"/>
<dbReference type="InterPro" id="IPR038157">
    <property type="entry name" value="FeoA_core_dom"/>
</dbReference>
<dbReference type="GO" id="GO:0046914">
    <property type="term" value="F:transition metal ion binding"/>
    <property type="evidence" value="ECO:0007669"/>
    <property type="project" value="InterPro"/>
</dbReference>
<dbReference type="GeneID" id="61420645"/>
<dbReference type="PANTHER" id="PTHR42954:SF2">
    <property type="entry name" value="FE(2+) TRANSPORT PROTEIN A"/>
    <property type="match status" value="1"/>
</dbReference>